<comment type="caution">
    <text evidence="2">The sequence shown here is derived from an EMBL/GenBank/DDBJ whole genome shotgun (WGS) entry which is preliminary data.</text>
</comment>
<dbReference type="PROSITE" id="PS51186">
    <property type="entry name" value="GNAT"/>
    <property type="match status" value="1"/>
</dbReference>
<dbReference type="GO" id="GO:0016747">
    <property type="term" value="F:acyltransferase activity, transferring groups other than amino-acyl groups"/>
    <property type="evidence" value="ECO:0007669"/>
    <property type="project" value="InterPro"/>
</dbReference>
<dbReference type="PANTHER" id="PTHR42791">
    <property type="entry name" value="GNAT FAMILY ACETYLTRANSFERASE"/>
    <property type="match status" value="1"/>
</dbReference>
<dbReference type="InterPro" id="IPR016181">
    <property type="entry name" value="Acyl_CoA_acyltransferase"/>
</dbReference>
<dbReference type="InterPro" id="IPR000182">
    <property type="entry name" value="GNAT_dom"/>
</dbReference>
<evidence type="ECO:0000313" key="3">
    <source>
        <dbReference type="Proteomes" id="UP000650833"/>
    </source>
</evidence>
<keyword evidence="3" id="KW-1185">Reference proteome</keyword>
<dbReference type="CDD" id="cd04301">
    <property type="entry name" value="NAT_SF"/>
    <property type="match status" value="1"/>
</dbReference>
<dbReference type="AlphaFoldDB" id="A0A8H7QGP2"/>
<gene>
    <name evidence="2" type="ORF">INT46_000384</name>
</gene>
<organism evidence="2 3">
    <name type="scientific">Mucor plumbeus</name>
    <dbReference type="NCBI Taxonomy" id="97098"/>
    <lineage>
        <taxon>Eukaryota</taxon>
        <taxon>Fungi</taxon>
        <taxon>Fungi incertae sedis</taxon>
        <taxon>Mucoromycota</taxon>
        <taxon>Mucoromycotina</taxon>
        <taxon>Mucoromycetes</taxon>
        <taxon>Mucorales</taxon>
        <taxon>Mucorineae</taxon>
        <taxon>Mucoraceae</taxon>
        <taxon>Mucor</taxon>
    </lineage>
</organism>
<dbReference type="EMBL" id="JAEPRC010000788">
    <property type="protein sequence ID" value="KAG2191794.1"/>
    <property type="molecule type" value="Genomic_DNA"/>
</dbReference>
<evidence type="ECO:0000259" key="1">
    <source>
        <dbReference type="PROSITE" id="PS51186"/>
    </source>
</evidence>
<proteinExistence type="predicted"/>
<evidence type="ECO:0000313" key="2">
    <source>
        <dbReference type="EMBL" id="KAG2191794.1"/>
    </source>
</evidence>
<dbReference type="SUPFAM" id="SSF55729">
    <property type="entry name" value="Acyl-CoA N-acyltransferases (Nat)"/>
    <property type="match status" value="1"/>
</dbReference>
<accession>A0A8H7QGP2</accession>
<protein>
    <recommendedName>
        <fullName evidence="1">N-acetyltransferase domain-containing protein</fullName>
    </recommendedName>
</protein>
<dbReference type="Gene3D" id="3.40.630.30">
    <property type="match status" value="1"/>
</dbReference>
<dbReference type="Pfam" id="PF00583">
    <property type="entry name" value="Acetyltransf_1"/>
    <property type="match status" value="1"/>
</dbReference>
<reference evidence="2" key="1">
    <citation type="submission" date="2020-12" db="EMBL/GenBank/DDBJ databases">
        <title>Metabolic potential, ecology and presence of endohyphal bacteria is reflected in genomic diversity of Mucoromycotina.</title>
        <authorList>
            <person name="Muszewska A."/>
            <person name="Okrasinska A."/>
            <person name="Steczkiewicz K."/>
            <person name="Drgas O."/>
            <person name="Orlowska M."/>
            <person name="Perlinska-Lenart U."/>
            <person name="Aleksandrzak-Piekarczyk T."/>
            <person name="Szatraj K."/>
            <person name="Zielenkiewicz U."/>
            <person name="Pilsyk S."/>
            <person name="Malc E."/>
            <person name="Mieczkowski P."/>
            <person name="Kruszewska J.S."/>
            <person name="Biernat P."/>
            <person name="Pawlowska J."/>
        </authorList>
    </citation>
    <scope>NUCLEOTIDE SEQUENCE</scope>
    <source>
        <strain evidence="2">CBS 226.32</strain>
    </source>
</reference>
<dbReference type="OrthoDB" id="544277at2759"/>
<dbReference type="PANTHER" id="PTHR42791:SF1">
    <property type="entry name" value="N-ACETYLTRANSFERASE DOMAIN-CONTAINING PROTEIN"/>
    <property type="match status" value="1"/>
</dbReference>
<dbReference type="Proteomes" id="UP000650833">
    <property type="component" value="Unassembled WGS sequence"/>
</dbReference>
<sequence length="257" mass="28910">NFFYIKMSLTAPAFNNRRISRKLTVNINQHSINVRPVIKGAFKEAANTFTEAYLTNAIMGWCIRGLEQKKYEEFLHTLFKNMINSSSIQSRDFALQVEGCKGVLTWTNNPNGSSWPRVLSTAKLARLIGWTSALRAVTKVGPSCDKMRRKIMIDHPKFITIGYVGVLPHEQHKGYGSALVNHVLDKADDAKHSVYVEAADPASVKFFEQFGFKVQATVFIANRSELPVALMVRLPTMTGSPERLRIRPGRHDSDNSL</sequence>
<feature type="domain" description="N-acetyltransferase" evidence="1">
    <location>
        <begin position="155"/>
        <end position="233"/>
    </location>
</feature>
<name>A0A8H7QGP2_9FUNG</name>
<dbReference type="InterPro" id="IPR052523">
    <property type="entry name" value="Trichothecene_AcTrans"/>
</dbReference>
<feature type="non-terminal residue" evidence="2">
    <location>
        <position position="1"/>
    </location>
</feature>